<dbReference type="PANTHER" id="PTHR31358:SF44">
    <property type="entry name" value="ASPARTATE CARBAMOYLTRANSFERASE, CHLOROPLASTIC"/>
    <property type="match status" value="1"/>
</dbReference>
<evidence type="ECO:0000313" key="2">
    <source>
        <dbReference type="EMBL" id="PHT28953.1"/>
    </source>
</evidence>
<comment type="caution">
    <text evidence="2">The sequence shown here is derived from an EMBL/GenBank/DDBJ whole genome shotgun (WGS) entry which is preliminary data.</text>
</comment>
<dbReference type="EMBL" id="MLFT02000163">
    <property type="protein sequence ID" value="PHT28953.1"/>
    <property type="molecule type" value="Genomic_DNA"/>
</dbReference>
<keyword evidence="2" id="KW-0378">Hydrolase</keyword>
<dbReference type="PANTHER" id="PTHR31358">
    <property type="entry name" value="PROTEIN WVD2-LIKE 4"/>
    <property type="match status" value="1"/>
</dbReference>
<dbReference type="InterPro" id="IPR044833">
    <property type="entry name" value="WDL5/6"/>
</dbReference>
<keyword evidence="3" id="KW-1185">Reference proteome</keyword>
<reference evidence="3" key="2">
    <citation type="journal article" date="2017" name="J. Anim. Genet.">
        <title>Multiple reference genome sequences of hot pepper reveal the massive evolution of plant disease resistance genes by retroduplication.</title>
        <authorList>
            <person name="Kim S."/>
            <person name="Park J."/>
            <person name="Yeom S.-I."/>
            <person name="Kim Y.-M."/>
            <person name="Seo E."/>
            <person name="Kim K.-T."/>
            <person name="Kim M.-S."/>
            <person name="Lee J.M."/>
            <person name="Cheong K."/>
            <person name="Shin H.-S."/>
            <person name="Kim S.-B."/>
            <person name="Han K."/>
            <person name="Lee J."/>
            <person name="Park M."/>
            <person name="Lee H.-A."/>
            <person name="Lee H.-Y."/>
            <person name="Lee Y."/>
            <person name="Oh S."/>
            <person name="Lee J.H."/>
            <person name="Choi E."/>
            <person name="Choi E."/>
            <person name="Lee S.E."/>
            <person name="Jeon J."/>
            <person name="Kim H."/>
            <person name="Choi G."/>
            <person name="Song H."/>
            <person name="Lee J."/>
            <person name="Lee S.-C."/>
            <person name="Kwon J.-K."/>
            <person name="Lee H.-Y."/>
            <person name="Koo N."/>
            <person name="Hong Y."/>
            <person name="Kim R.W."/>
            <person name="Kang W.-H."/>
            <person name="Huh J.H."/>
            <person name="Kang B.-C."/>
            <person name="Yang T.-J."/>
            <person name="Lee Y.-H."/>
            <person name="Bennetzen J.L."/>
            <person name="Choi D."/>
        </authorList>
    </citation>
    <scope>NUCLEOTIDE SEQUENCE [LARGE SCALE GENOMIC DNA]</scope>
    <source>
        <strain evidence="3">cv. PBC81</strain>
    </source>
</reference>
<feature type="compositionally biased region" description="Basic and acidic residues" evidence="1">
    <location>
        <begin position="117"/>
        <end position="128"/>
    </location>
</feature>
<name>A0A2G2V7K2_CAPBA</name>
<evidence type="ECO:0000313" key="3">
    <source>
        <dbReference type="Proteomes" id="UP000224567"/>
    </source>
</evidence>
<dbReference type="GO" id="GO:0006508">
    <property type="term" value="P:proteolysis"/>
    <property type="evidence" value="ECO:0007669"/>
    <property type="project" value="UniProtKB-KW"/>
</dbReference>
<dbReference type="STRING" id="33114.A0A2G2V7K2"/>
<feature type="region of interest" description="Disordered" evidence="1">
    <location>
        <begin position="117"/>
        <end position="140"/>
    </location>
</feature>
<organism evidence="2 3">
    <name type="scientific">Capsicum baccatum</name>
    <name type="common">Peruvian pepper</name>
    <dbReference type="NCBI Taxonomy" id="33114"/>
    <lineage>
        <taxon>Eukaryota</taxon>
        <taxon>Viridiplantae</taxon>
        <taxon>Streptophyta</taxon>
        <taxon>Embryophyta</taxon>
        <taxon>Tracheophyta</taxon>
        <taxon>Spermatophyta</taxon>
        <taxon>Magnoliopsida</taxon>
        <taxon>eudicotyledons</taxon>
        <taxon>Gunneridae</taxon>
        <taxon>Pentapetalae</taxon>
        <taxon>asterids</taxon>
        <taxon>lamiids</taxon>
        <taxon>Solanales</taxon>
        <taxon>Solanaceae</taxon>
        <taxon>Solanoideae</taxon>
        <taxon>Capsiceae</taxon>
        <taxon>Capsicum</taxon>
    </lineage>
</organism>
<gene>
    <name evidence="2" type="ORF">CQW23_31404</name>
</gene>
<reference evidence="2 3" key="1">
    <citation type="journal article" date="2017" name="Genome Biol.">
        <title>New reference genome sequences of hot pepper reveal the massive evolution of plant disease-resistance genes by retroduplication.</title>
        <authorList>
            <person name="Kim S."/>
            <person name="Park J."/>
            <person name="Yeom S.I."/>
            <person name="Kim Y.M."/>
            <person name="Seo E."/>
            <person name="Kim K.T."/>
            <person name="Kim M.S."/>
            <person name="Lee J.M."/>
            <person name="Cheong K."/>
            <person name="Shin H.S."/>
            <person name="Kim S.B."/>
            <person name="Han K."/>
            <person name="Lee J."/>
            <person name="Park M."/>
            <person name="Lee H.A."/>
            <person name="Lee H.Y."/>
            <person name="Lee Y."/>
            <person name="Oh S."/>
            <person name="Lee J.H."/>
            <person name="Choi E."/>
            <person name="Choi E."/>
            <person name="Lee S.E."/>
            <person name="Jeon J."/>
            <person name="Kim H."/>
            <person name="Choi G."/>
            <person name="Song H."/>
            <person name="Lee J."/>
            <person name="Lee S.C."/>
            <person name="Kwon J.K."/>
            <person name="Lee H.Y."/>
            <person name="Koo N."/>
            <person name="Hong Y."/>
            <person name="Kim R.W."/>
            <person name="Kang W.H."/>
            <person name="Huh J.H."/>
            <person name="Kang B.C."/>
            <person name="Yang T.J."/>
            <person name="Lee Y.H."/>
            <person name="Bennetzen J.L."/>
            <person name="Choi D."/>
        </authorList>
    </citation>
    <scope>NUCLEOTIDE SEQUENCE [LARGE SCALE GENOMIC DNA]</scope>
    <source>
        <strain evidence="3">cv. PBC81</strain>
    </source>
</reference>
<dbReference type="GO" id="GO:0008017">
    <property type="term" value="F:microtubule binding"/>
    <property type="evidence" value="ECO:0007669"/>
    <property type="project" value="InterPro"/>
</dbReference>
<feature type="compositionally biased region" description="Basic and acidic residues" evidence="1">
    <location>
        <begin position="331"/>
        <end position="342"/>
    </location>
</feature>
<feature type="region of interest" description="Disordered" evidence="1">
    <location>
        <begin position="331"/>
        <end position="354"/>
    </location>
</feature>
<evidence type="ECO:0000256" key="1">
    <source>
        <dbReference type="SAM" id="MobiDB-lite"/>
    </source>
</evidence>
<sequence length="380" mass="40968">MPCRAQLSASEKVSAEKTKITPQALLRGVAQVSNADAGHLGNATVPCTGDGSTWNSIEEINSDKSIDRGRPSLALRSISCRSGVQEPEVGSSYVDRSLEHNGSLVVCSSSALEAKARSSLDADREHHNSNPPVTDSNDVEDVLPNHISFSEELRLQGLGKWLQHCRVMLHHVAGTPERAWLLFSLIFILETVVVAIFRPKTIKLLNATHQKLDEMPCRAQLSASEKVSAEKTKIAPQALLRGVAQVSNVDAGHLGNATVPCTGDGSTWNSIEEINSDKSIDRGRPSLALRSSSCRSGVQEPEVGSSYVDRSLEHNSSLVVCSSSALEAKARSSLDAEREHRNSNPPVTDSNDVEDVLPNHISFSEELRLQGLGSGFNIVE</sequence>
<dbReference type="AlphaFoldDB" id="A0A2G2V7K2"/>
<accession>A0A2G2V7K2</accession>
<dbReference type="OrthoDB" id="424753at2759"/>
<dbReference type="GO" id="GO:0008233">
    <property type="term" value="F:peptidase activity"/>
    <property type="evidence" value="ECO:0007669"/>
    <property type="project" value="UniProtKB-KW"/>
</dbReference>
<protein>
    <submittedName>
        <fullName evidence="2">Calpain-type cysteine protease DEK1</fullName>
    </submittedName>
</protein>
<dbReference type="Proteomes" id="UP000224567">
    <property type="component" value="Unassembled WGS sequence"/>
</dbReference>
<proteinExistence type="predicted"/>
<keyword evidence="2" id="KW-0645">Protease</keyword>